<dbReference type="RefSeq" id="WP_369061881.1">
    <property type="nucleotide sequence ID" value="NZ_CP158375.1"/>
</dbReference>
<evidence type="ECO:0000313" key="3">
    <source>
        <dbReference type="EMBL" id="XDO98172.1"/>
    </source>
</evidence>
<dbReference type="EMBL" id="CP158375">
    <property type="protein sequence ID" value="XDO98172.1"/>
    <property type="molecule type" value="Genomic_DNA"/>
</dbReference>
<proteinExistence type="predicted"/>
<gene>
    <name evidence="3" type="ORF">ABOZ73_07080</name>
</gene>
<organism evidence="3">
    <name type="scientific">Caulobacter sp. 73W</name>
    <dbReference type="NCBI Taxonomy" id="3161137"/>
    <lineage>
        <taxon>Bacteria</taxon>
        <taxon>Pseudomonadati</taxon>
        <taxon>Pseudomonadota</taxon>
        <taxon>Alphaproteobacteria</taxon>
        <taxon>Caulobacterales</taxon>
        <taxon>Caulobacteraceae</taxon>
        <taxon>Caulobacter</taxon>
    </lineage>
</organism>
<dbReference type="SUPFAM" id="SSF52172">
    <property type="entry name" value="CheY-like"/>
    <property type="match status" value="1"/>
</dbReference>
<dbReference type="Gene3D" id="3.40.50.2300">
    <property type="match status" value="1"/>
</dbReference>
<reference evidence="3" key="1">
    <citation type="submission" date="2024-06" db="EMBL/GenBank/DDBJ databases">
        <title>Caulobacter inopinatus, sp. nov.</title>
        <authorList>
            <person name="Donachie S.P."/>
        </authorList>
    </citation>
    <scope>NUCLEOTIDE SEQUENCE</scope>
    <source>
        <strain evidence="3">73W</strain>
    </source>
</reference>
<accession>A0AB39KXB0</accession>
<evidence type="ECO:0000259" key="2">
    <source>
        <dbReference type="PROSITE" id="PS50110"/>
    </source>
</evidence>
<feature type="modified residue" description="4-aspartylphosphate" evidence="1">
    <location>
        <position position="61"/>
    </location>
</feature>
<protein>
    <submittedName>
        <fullName evidence="3">Response regulator</fullName>
    </submittedName>
</protein>
<sequence length="123" mass="12912">MADVSLKGCRILVVEDEYLLAEELRAELEAAQVVVIGPVGQLEPAIALIAAQPRIDGAVLDVNLGGDSVFRAADLLLARGVPVVFTTGYDAAALPERYAHLPLCEKPVSISKVAQAIGHALVD</sequence>
<feature type="domain" description="Response regulatory" evidence="2">
    <location>
        <begin position="10"/>
        <end position="121"/>
    </location>
</feature>
<dbReference type="AlphaFoldDB" id="A0AB39KXB0"/>
<name>A0AB39KXB0_9CAUL</name>
<evidence type="ECO:0000256" key="1">
    <source>
        <dbReference type="PROSITE-ProRule" id="PRU00169"/>
    </source>
</evidence>
<dbReference type="PROSITE" id="PS50110">
    <property type="entry name" value="RESPONSE_REGULATORY"/>
    <property type="match status" value="1"/>
</dbReference>
<dbReference type="InterPro" id="IPR011006">
    <property type="entry name" value="CheY-like_superfamily"/>
</dbReference>
<dbReference type="InterPro" id="IPR001789">
    <property type="entry name" value="Sig_transdc_resp-reg_receiver"/>
</dbReference>
<keyword evidence="1" id="KW-0597">Phosphoprotein</keyword>
<dbReference type="SMART" id="SM00448">
    <property type="entry name" value="REC"/>
    <property type="match status" value="1"/>
</dbReference>
<dbReference type="GO" id="GO:0000160">
    <property type="term" value="P:phosphorelay signal transduction system"/>
    <property type="evidence" value="ECO:0007669"/>
    <property type="project" value="InterPro"/>
</dbReference>